<comment type="cofactor">
    <cofactor evidence="1">
        <name>Zn(2+)</name>
        <dbReference type="ChEBI" id="CHEBI:29105"/>
    </cofactor>
</comment>
<dbReference type="AlphaFoldDB" id="D0LXZ1"/>
<dbReference type="CDD" id="cd06251">
    <property type="entry name" value="M14_ASTE_ASPA-like"/>
    <property type="match status" value="1"/>
</dbReference>
<accession>D0LXZ1</accession>
<dbReference type="InterPro" id="IPR053138">
    <property type="entry name" value="N-alpha-Ac-DABA_deacetylase"/>
</dbReference>
<dbReference type="RefSeq" id="WP_012826954.1">
    <property type="nucleotide sequence ID" value="NC_013440.1"/>
</dbReference>
<sequence length="332" mass="35783">MSTWIQSHDVVAVRPVDALDLDALPPGKHHLGLRLLDDALSAPLRLPVIVIRGVRPGPVVGLTAAVHGNEINGIRTIHNLFERIEPEQLSGTVVGVTIVNVPAYQRNERRFPDAADLNRIMPGRADGNESQVYAHRFDTAVLAHLDYLIDLHTASFGRVNSLYVRADLSDPPTAELARAIGANIIVHNAGADGTLRASAAARGITALTVEIGDPQVFDRQKIRSSRIGIRDALENLGLLPRDEQQASGRAVECSRSYWLFTDTGGLLQVVPELAAPVEAGAPVAYLYDPWGRRLRTYRAPEAGIVVGRSSNPVAPTGARILHLGIIGTPPSR</sequence>
<dbReference type="PANTHER" id="PTHR37326:SF1">
    <property type="entry name" value="BLL3975 PROTEIN"/>
    <property type="match status" value="1"/>
</dbReference>
<keyword evidence="2" id="KW-0479">Metal-binding</keyword>
<evidence type="ECO:0000256" key="4">
    <source>
        <dbReference type="ARBA" id="ARBA00022833"/>
    </source>
</evidence>
<proteinExistence type="predicted"/>
<dbReference type="Pfam" id="PF24827">
    <property type="entry name" value="AstE_AspA_cat"/>
    <property type="match status" value="1"/>
</dbReference>
<reference evidence="6 7" key="1">
    <citation type="journal article" date="2010" name="Stand. Genomic Sci.">
        <title>Complete genome sequence of Haliangium ochraceum type strain (SMP-2).</title>
        <authorList>
            <consortium name="US DOE Joint Genome Institute (JGI-PGF)"/>
            <person name="Ivanova N."/>
            <person name="Daum C."/>
            <person name="Lang E."/>
            <person name="Abt B."/>
            <person name="Kopitz M."/>
            <person name="Saunders E."/>
            <person name="Lapidus A."/>
            <person name="Lucas S."/>
            <person name="Glavina Del Rio T."/>
            <person name="Nolan M."/>
            <person name="Tice H."/>
            <person name="Copeland A."/>
            <person name="Cheng J.F."/>
            <person name="Chen F."/>
            <person name="Bruce D."/>
            <person name="Goodwin L."/>
            <person name="Pitluck S."/>
            <person name="Mavromatis K."/>
            <person name="Pati A."/>
            <person name="Mikhailova N."/>
            <person name="Chen A."/>
            <person name="Palaniappan K."/>
            <person name="Land M."/>
            <person name="Hauser L."/>
            <person name="Chang Y.J."/>
            <person name="Jeffries C.D."/>
            <person name="Detter J.C."/>
            <person name="Brettin T."/>
            <person name="Rohde M."/>
            <person name="Goker M."/>
            <person name="Bristow J."/>
            <person name="Markowitz V."/>
            <person name="Eisen J.A."/>
            <person name="Hugenholtz P."/>
            <person name="Kyrpides N.C."/>
            <person name="Klenk H.P."/>
        </authorList>
    </citation>
    <scope>NUCLEOTIDE SEQUENCE [LARGE SCALE GENOMIC DNA]</scope>
    <source>
        <strain evidence="7">DSM 14365 / CIP 107738 / JCM 11303 / AJ 13395 / SMP-2</strain>
    </source>
</reference>
<evidence type="ECO:0000256" key="1">
    <source>
        <dbReference type="ARBA" id="ARBA00001947"/>
    </source>
</evidence>
<dbReference type="Gene3D" id="3.40.630.10">
    <property type="entry name" value="Zn peptidases"/>
    <property type="match status" value="1"/>
</dbReference>
<dbReference type="SUPFAM" id="SSF53187">
    <property type="entry name" value="Zn-dependent exopeptidases"/>
    <property type="match status" value="1"/>
</dbReference>
<dbReference type="PANTHER" id="PTHR37326">
    <property type="entry name" value="BLL3975 PROTEIN"/>
    <property type="match status" value="1"/>
</dbReference>
<evidence type="ECO:0000256" key="3">
    <source>
        <dbReference type="ARBA" id="ARBA00022801"/>
    </source>
</evidence>
<evidence type="ECO:0000259" key="5">
    <source>
        <dbReference type="Pfam" id="PF24827"/>
    </source>
</evidence>
<dbReference type="eggNOG" id="COG3608">
    <property type="taxonomic scope" value="Bacteria"/>
</dbReference>
<dbReference type="HOGENOM" id="CLU_035605_0_1_7"/>
<dbReference type="EMBL" id="CP001804">
    <property type="protein sequence ID" value="ACY14346.1"/>
    <property type="molecule type" value="Genomic_DNA"/>
</dbReference>
<dbReference type="Proteomes" id="UP000001880">
    <property type="component" value="Chromosome"/>
</dbReference>
<dbReference type="STRING" id="502025.Hoch_1798"/>
<evidence type="ECO:0000256" key="2">
    <source>
        <dbReference type="ARBA" id="ARBA00022723"/>
    </source>
</evidence>
<organism evidence="6 7">
    <name type="scientific">Haliangium ochraceum (strain DSM 14365 / JCM 11303 / SMP-2)</name>
    <dbReference type="NCBI Taxonomy" id="502025"/>
    <lineage>
        <taxon>Bacteria</taxon>
        <taxon>Pseudomonadati</taxon>
        <taxon>Myxococcota</taxon>
        <taxon>Polyangia</taxon>
        <taxon>Haliangiales</taxon>
        <taxon>Kofleriaceae</taxon>
        <taxon>Haliangium</taxon>
    </lineage>
</organism>
<dbReference type="InterPro" id="IPR043795">
    <property type="entry name" value="N-alpha-Ac-DABA-like"/>
</dbReference>
<dbReference type="PIRSF" id="PIRSF039012">
    <property type="entry name" value="ASP"/>
    <property type="match status" value="1"/>
</dbReference>
<gene>
    <name evidence="6" type="ordered locus">Hoch_1798</name>
</gene>
<keyword evidence="3" id="KW-0378">Hydrolase</keyword>
<dbReference type="GO" id="GO:0016788">
    <property type="term" value="F:hydrolase activity, acting on ester bonds"/>
    <property type="evidence" value="ECO:0007669"/>
    <property type="project" value="InterPro"/>
</dbReference>
<evidence type="ECO:0000313" key="6">
    <source>
        <dbReference type="EMBL" id="ACY14346.1"/>
    </source>
</evidence>
<dbReference type="KEGG" id="hoh:Hoch_1798"/>
<keyword evidence="4" id="KW-0862">Zinc</keyword>
<protein>
    <submittedName>
        <fullName evidence="6">Succinylglutamate desuccinylase/aspartoacylase</fullName>
    </submittedName>
</protein>
<feature type="domain" description="Succinylglutamate desuccinylase/Aspartoacylase catalytic" evidence="5">
    <location>
        <begin position="56"/>
        <end position="233"/>
    </location>
</feature>
<keyword evidence="7" id="KW-1185">Reference proteome</keyword>
<dbReference type="OrthoDB" id="9782876at2"/>
<dbReference type="InterPro" id="IPR055438">
    <property type="entry name" value="AstE_AspA_cat"/>
</dbReference>
<dbReference type="GO" id="GO:0016811">
    <property type="term" value="F:hydrolase activity, acting on carbon-nitrogen (but not peptide) bonds, in linear amides"/>
    <property type="evidence" value="ECO:0007669"/>
    <property type="project" value="InterPro"/>
</dbReference>
<dbReference type="GO" id="GO:0046872">
    <property type="term" value="F:metal ion binding"/>
    <property type="evidence" value="ECO:0007669"/>
    <property type="project" value="UniProtKB-KW"/>
</dbReference>
<evidence type="ECO:0000313" key="7">
    <source>
        <dbReference type="Proteomes" id="UP000001880"/>
    </source>
</evidence>
<name>D0LXZ1_HALO1</name>